<keyword evidence="1" id="KW-1133">Transmembrane helix</keyword>
<protein>
    <recommendedName>
        <fullName evidence="4">Low-complexity protein</fullName>
    </recommendedName>
</protein>
<dbReference type="SUPFAM" id="SSF141571">
    <property type="entry name" value="Pentapeptide repeat-like"/>
    <property type="match status" value="1"/>
</dbReference>
<proteinExistence type="predicted"/>
<dbReference type="Proteomes" id="UP000004691">
    <property type="component" value="Unassembled WGS sequence"/>
</dbReference>
<dbReference type="Pfam" id="PF13576">
    <property type="entry name" value="Pentapeptide_3"/>
    <property type="match status" value="2"/>
</dbReference>
<dbReference type="Gene3D" id="2.160.20.80">
    <property type="entry name" value="E3 ubiquitin-protein ligase SopA"/>
    <property type="match status" value="1"/>
</dbReference>
<keyword evidence="1" id="KW-0472">Membrane</keyword>
<dbReference type="HOGENOM" id="CLU_029034_0_0_11"/>
<dbReference type="eggNOG" id="COG1357">
    <property type="taxonomic scope" value="Bacteria"/>
</dbReference>
<reference evidence="2 3" key="1">
    <citation type="submission" date="2012-01" db="EMBL/GenBank/DDBJ databases">
        <title>Improved High-Quality Draft sequence of Saccharomonospora xinjiangensis XJ-54.</title>
        <authorList>
            <consortium name="US DOE Joint Genome Institute"/>
            <person name="Lucas S."/>
            <person name="Han J."/>
            <person name="Lapidus A."/>
            <person name="Cheng J.-F."/>
            <person name="Goodwin L."/>
            <person name="Pitluck S."/>
            <person name="Peters L."/>
            <person name="Mikhailova N."/>
            <person name="Teshima H."/>
            <person name="Detter J.C."/>
            <person name="Han C."/>
            <person name="Tapia R."/>
            <person name="Land M."/>
            <person name="Hauser L."/>
            <person name="Kyrpides N."/>
            <person name="Ivanova N."/>
            <person name="Pagani I."/>
            <person name="Brambilla E.-M."/>
            <person name="Klenk H.-P."/>
            <person name="Woyke T."/>
        </authorList>
    </citation>
    <scope>NUCLEOTIDE SEQUENCE [LARGE SCALE GENOMIC DNA]</scope>
    <source>
        <strain evidence="2 3">XJ-54</strain>
    </source>
</reference>
<keyword evidence="1" id="KW-0812">Transmembrane</keyword>
<sequence length="425" mass="46368">MGRFGDAPANVPLVIEGHGIVLDVARKPWRRTRTASGAGRTLSWWWVGFYALAAVAVGAAVTWWAWPPVLTSPTDLATAEVEAIRTGLAATGGAGAVFTLLLAVRRQRATEEMDAATRHDAEQRRMTELYTVAVEQLGHAAAAVRLGALYALQRLGQGFPEQRRPIVNVWCAYLRMPFLEPDADGLDTGEAAALRQELEVRLTAQRLLREHAHSGPYEDKPASRRYWGDELDIDLTGATLHDLDLRECRVHPGTSFEKARFTGDSWFNHASFEGGETTFTRASFTGRHTWFEGATFKGGATSFHDATFDGATSFFGTTFTGAAFFADATFTRETWFDGATFVSTAWFSGATFDDSRPSFAGVVASCGEEHAWPEGWVLVPSSDVEASERESSDIDVTWGRLVLAEDVETNSEKFAGDATAESAGH</sequence>
<feature type="transmembrane region" description="Helical" evidence="1">
    <location>
        <begin position="86"/>
        <end position="104"/>
    </location>
</feature>
<name>I0V2S6_9PSEU</name>
<dbReference type="InterPro" id="IPR001646">
    <property type="entry name" value="5peptide_repeat"/>
</dbReference>
<dbReference type="AlphaFoldDB" id="I0V2S6"/>
<gene>
    <name evidence="2" type="ORF">SacxiDRAFT_2199</name>
</gene>
<dbReference type="EMBL" id="JH636049">
    <property type="protein sequence ID" value="EID54429.1"/>
    <property type="molecule type" value="Genomic_DNA"/>
</dbReference>
<evidence type="ECO:0008006" key="4">
    <source>
        <dbReference type="Google" id="ProtNLM"/>
    </source>
</evidence>
<dbReference type="STRING" id="882086.SacxiDRAFT_2199"/>
<evidence type="ECO:0000313" key="2">
    <source>
        <dbReference type="EMBL" id="EID54429.1"/>
    </source>
</evidence>
<feature type="transmembrane region" description="Helical" evidence="1">
    <location>
        <begin position="43"/>
        <end position="66"/>
    </location>
</feature>
<organism evidence="2 3">
    <name type="scientific">Saccharomonospora xinjiangensis XJ-54</name>
    <dbReference type="NCBI Taxonomy" id="882086"/>
    <lineage>
        <taxon>Bacteria</taxon>
        <taxon>Bacillati</taxon>
        <taxon>Actinomycetota</taxon>
        <taxon>Actinomycetes</taxon>
        <taxon>Pseudonocardiales</taxon>
        <taxon>Pseudonocardiaceae</taxon>
        <taxon>Saccharomonospora</taxon>
    </lineage>
</organism>
<evidence type="ECO:0000313" key="3">
    <source>
        <dbReference type="Proteomes" id="UP000004691"/>
    </source>
</evidence>
<accession>I0V2S6</accession>
<keyword evidence="3" id="KW-1185">Reference proteome</keyword>
<evidence type="ECO:0000256" key="1">
    <source>
        <dbReference type="SAM" id="Phobius"/>
    </source>
</evidence>